<feature type="domain" description="Major facilitator superfamily (MFS) profile" evidence="8">
    <location>
        <begin position="60"/>
        <end position="510"/>
    </location>
</feature>
<evidence type="ECO:0000313" key="10">
    <source>
        <dbReference type="Proteomes" id="UP000799302"/>
    </source>
</evidence>
<feature type="transmembrane region" description="Helical" evidence="7">
    <location>
        <begin position="401"/>
        <end position="420"/>
    </location>
</feature>
<comment type="subcellular location">
    <subcellularLocation>
        <location evidence="1">Membrane</location>
        <topology evidence="1">Multi-pass membrane protein</topology>
    </subcellularLocation>
</comment>
<protein>
    <submittedName>
        <fullName evidence="9">MFS general substrate transporter</fullName>
    </submittedName>
</protein>
<dbReference type="GO" id="GO:0140115">
    <property type="term" value="P:export across plasma membrane"/>
    <property type="evidence" value="ECO:0007669"/>
    <property type="project" value="UniProtKB-ARBA"/>
</dbReference>
<feature type="non-terminal residue" evidence="9">
    <location>
        <position position="510"/>
    </location>
</feature>
<keyword evidence="2" id="KW-0813">Transport</keyword>
<feature type="transmembrane region" description="Helical" evidence="7">
    <location>
        <begin position="125"/>
        <end position="143"/>
    </location>
</feature>
<feature type="region of interest" description="Disordered" evidence="6">
    <location>
        <begin position="1"/>
        <end position="42"/>
    </location>
</feature>
<dbReference type="PANTHER" id="PTHR23502:SF51">
    <property type="entry name" value="QUINIDINE RESISTANCE PROTEIN 1-RELATED"/>
    <property type="match status" value="1"/>
</dbReference>
<dbReference type="Pfam" id="PF07690">
    <property type="entry name" value="MFS_1"/>
    <property type="match status" value="1"/>
</dbReference>
<feature type="transmembrane region" description="Helical" evidence="7">
    <location>
        <begin position="214"/>
        <end position="234"/>
    </location>
</feature>
<feature type="transmembrane region" description="Helical" evidence="7">
    <location>
        <begin position="100"/>
        <end position="118"/>
    </location>
</feature>
<feature type="transmembrane region" description="Helical" evidence="7">
    <location>
        <begin position="309"/>
        <end position="334"/>
    </location>
</feature>
<reference evidence="9" key="1">
    <citation type="journal article" date="2020" name="Stud. Mycol.">
        <title>101 Dothideomycetes genomes: a test case for predicting lifestyles and emergence of pathogens.</title>
        <authorList>
            <person name="Haridas S."/>
            <person name="Albert R."/>
            <person name="Binder M."/>
            <person name="Bloem J."/>
            <person name="Labutti K."/>
            <person name="Salamov A."/>
            <person name="Andreopoulos B."/>
            <person name="Baker S."/>
            <person name="Barry K."/>
            <person name="Bills G."/>
            <person name="Bluhm B."/>
            <person name="Cannon C."/>
            <person name="Castanera R."/>
            <person name="Culley D."/>
            <person name="Daum C."/>
            <person name="Ezra D."/>
            <person name="Gonzalez J."/>
            <person name="Henrissat B."/>
            <person name="Kuo A."/>
            <person name="Liang C."/>
            <person name="Lipzen A."/>
            <person name="Lutzoni F."/>
            <person name="Magnuson J."/>
            <person name="Mondo S."/>
            <person name="Nolan M."/>
            <person name="Ohm R."/>
            <person name="Pangilinan J."/>
            <person name="Park H.-J."/>
            <person name="Ramirez L."/>
            <person name="Alfaro M."/>
            <person name="Sun H."/>
            <person name="Tritt A."/>
            <person name="Yoshinaga Y."/>
            <person name="Zwiers L.-H."/>
            <person name="Turgeon B."/>
            <person name="Goodwin S."/>
            <person name="Spatafora J."/>
            <person name="Crous P."/>
            <person name="Grigoriev I."/>
        </authorList>
    </citation>
    <scope>NUCLEOTIDE SEQUENCE</scope>
    <source>
        <strain evidence="9">CBS 115976</strain>
    </source>
</reference>
<dbReference type="SUPFAM" id="SSF103473">
    <property type="entry name" value="MFS general substrate transporter"/>
    <property type="match status" value="1"/>
</dbReference>
<keyword evidence="4 7" id="KW-1133">Transmembrane helix</keyword>
<dbReference type="GO" id="GO:0005886">
    <property type="term" value="C:plasma membrane"/>
    <property type="evidence" value="ECO:0007669"/>
    <property type="project" value="TreeGrafter"/>
</dbReference>
<evidence type="ECO:0000256" key="6">
    <source>
        <dbReference type="SAM" id="MobiDB-lite"/>
    </source>
</evidence>
<dbReference type="InterPro" id="IPR036259">
    <property type="entry name" value="MFS_trans_sf"/>
</dbReference>
<evidence type="ECO:0000256" key="5">
    <source>
        <dbReference type="ARBA" id="ARBA00023136"/>
    </source>
</evidence>
<dbReference type="OrthoDB" id="2441642at2759"/>
<keyword evidence="3 7" id="KW-0812">Transmembrane</keyword>
<dbReference type="PANTHER" id="PTHR23502">
    <property type="entry name" value="MAJOR FACILITATOR SUPERFAMILY"/>
    <property type="match status" value="1"/>
</dbReference>
<evidence type="ECO:0000256" key="4">
    <source>
        <dbReference type="ARBA" id="ARBA00022989"/>
    </source>
</evidence>
<name>A0A6A6UJF1_9PEZI</name>
<dbReference type="Gene3D" id="1.20.1250.20">
    <property type="entry name" value="MFS general substrate transporter like domains"/>
    <property type="match status" value="1"/>
</dbReference>
<dbReference type="InterPro" id="IPR005829">
    <property type="entry name" value="Sugar_transporter_CS"/>
</dbReference>
<feature type="transmembrane region" description="Helical" evidence="7">
    <location>
        <begin position="426"/>
        <end position="447"/>
    </location>
</feature>
<organism evidence="9 10">
    <name type="scientific">Microthyrium microscopicum</name>
    <dbReference type="NCBI Taxonomy" id="703497"/>
    <lineage>
        <taxon>Eukaryota</taxon>
        <taxon>Fungi</taxon>
        <taxon>Dikarya</taxon>
        <taxon>Ascomycota</taxon>
        <taxon>Pezizomycotina</taxon>
        <taxon>Dothideomycetes</taxon>
        <taxon>Dothideomycetes incertae sedis</taxon>
        <taxon>Microthyriales</taxon>
        <taxon>Microthyriaceae</taxon>
        <taxon>Microthyrium</taxon>
    </lineage>
</organism>
<dbReference type="PROSITE" id="PS50850">
    <property type="entry name" value="MFS"/>
    <property type="match status" value="1"/>
</dbReference>
<feature type="compositionally biased region" description="Polar residues" evidence="6">
    <location>
        <begin position="25"/>
        <end position="38"/>
    </location>
</feature>
<feature type="transmembrane region" description="Helical" evidence="7">
    <location>
        <begin position="184"/>
        <end position="202"/>
    </location>
</feature>
<feature type="transmembrane region" description="Helical" evidence="7">
    <location>
        <begin position="491"/>
        <end position="509"/>
    </location>
</feature>
<dbReference type="EMBL" id="MU004232">
    <property type="protein sequence ID" value="KAF2671661.1"/>
    <property type="molecule type" value="Genomic_DNA"/>
</dbReference>
<feature type="transmembrane region" description="Helical" evidence="7">
    <location>
        <begin position="60"/>
        <end position="80"/>
    </location>
</feature>
<dbReference type="AlphaFoldDB" id="A0A6A6UJF1"/>
<evidence type="ECO:0000256" key="2">
    <source>
        <dbReference type="ARBA" id="ARBA00022448"/>
    </source>
</evidence>
<dbReference type="InterPro" id="IPR020846">
    <property type="entry name" value="MFS_dom"/>
</dbReference>
<dbReference type="PROSITE" id="PS00216">
    <property type="entry name" value="SUGAR_TRANSPORT_1"/>
    <property type="match status" value="1"/>
</dbReference>
<feature type="transmembrane region" description="Helical" evidence="7">
    <location>
        <begin position="149"/>
        <end position="172"/>
    </location>
</feature>
<sequence length="510" mass="55171">MPNSTALLMPSFGDRDGEAKPSERPPTSSNNETQSNSLAMEEGQLSRPYSAFTKSQKRMIVILITFAAGFSPISSFIFFPTINALSRDLHVSVEKINLTVTSYMIVAGIAPAVMGDMADMAGRRIVYLLTLAIYCGANIGLALQDSWPALFVLRMLQSAGGAAVIAIGYGTVSDIAAPAERGGYVGIVLLGPNIALTIGPVLGGILTQHPSWRWTFWLLAITSGLCLTLMALLLPETSRFIVGNGSRPVSGLQGSIVSYIQQRKGRQQARGSQEDEKQIHYRPDEPAKRKLQIPNPFVSLKILFVRDAFLILSITGIYYMNFSCLQASLSTLMIKLHGYSELQAGLLYLPFGIGSILGAYCSGIIMDHDYKATAKAHGMTIDKRAGDDLSKFPIEKARFKSIWYFISLTGVCTIGYGWALQSRTHIAVPLTLQFIIGLTTALTFNICNTLLTDLHPKSPAAAQAANNIARASLAGAGLAFLQPMLDAVGIGWTFTFFGALCWGCLGFAWM</sequence>
<dbReference type="Proteomes" id="UP000799302">
    <property type="component" value="Unassembled WGS sequence"/>
</dbReference>
<evidence type="ECO:0000256" key="3">
    <source>
        <dbReference type="ARBA" id="ARBA00022692"/>
    </source>
</evidence>
<dbReference type="GO" id="GO:0022857">
    <property type="term" value="F:transmembrane transporter activity"/>
    <property type="evidence" value="ECO:0007669"/>
    <property type="project" value="InterPro"/>
</dbReference>
<gene>
    <name evidence="9" type="ORF">BT63DRAFT_437642</name>
</gene>
<evidence type="ECO:0000313" key="9">
    <source>
        <dbReference type="EMBL" id="KAF2671661.1"/>
    </source>
</evidence>
<feature type="transmembrane region" description="Helical" evidence="7">
    <location>
        <begin position="346"/>
        <end position="366"/>
    </location>
</feature>
<dbReference type="InterPro" id="IPR011701">
    <property type="entry name" value="MFS"/>
</dbReference>
<keyword evidence="10" id="KW-1185">Reference proteome</keyword>
<evidence type="ECO:0000256" key="7">
    <source>
        <dbReference type="SAM" id="Phobius"/>
    </source>
</evidence>
<proteinExistence type="predicted"/>
<evidence type="ECO:0000256" key="1">
    <source>
        <dbReference type="ARBA" id="ARBA00004141"/>
    </source>
</evidence>
<feature type="compositionally biased region" description="Basic and acidic residues" evidence="6">
    <location>
        <begin position="13"/>
        <end position="23"/>
    </location>
</feature>
<evidence type="ECO:0000259" key="8">
    <source>
        <dbReference type="PROSITE" id="PS50850"/>
    </source>
</evidence>
<dbReference type="FunFam" id="1.20.1720.10:FF:000009">
    <property type="entry name" value="MFS multidrug transporter"/>
    <property type="match status" value="1"/>
</dbReference>
<keyword evidence="5 7" id="KW-0472">Membrane</keyword>
<dbReference type="GO" id="GO:0042908">
    <property type="term" value="P:xenobiotic transport"/>
    <property type="evidence" value="ECO:0007669"/>
    <property type="project" value="UniProtKB-ARBA"/>
</dbReference>
<accession>A0A6A6UJF1</accession>